<dbReference type="InterPro" id="IPR016153">
    <property type="entry name" value="Heat_shock_Hsp33_N"/>
</dbReference>
<dbReference type="PANTHER" id="PTHR30111">
    <property type="entry name" value="33 KDA CHAPERONIN"/>
    <property type="match status" value="1"/>
</dbReference>
<keyword evidence="1 6" id="KW-0963">Cytoplasm</keyword>
<keyword evidence="8" id="KW-1185">Reference proteome</keyword>
<sequence>MEQPLFIAITEKEYIGEKMSDYLVKSLAYDGQLRVYAVDTTETVREAQKIHDTWSTATVAFGRAITGTSLLSQSLLKKDNKMTVKIVGDGVIGTIVVDARANGDLKGYLREPHVHLPLNEEHKVDVKSAIGEKGFIEITKDLGLKIPFTGKVPLVSGELGDDFTYYMAKSEQIPSAIGVSVVSTDNLVKAAGGFMIQVLPSISDEVLSIIEKKIAEIPAISVMMANGLTPEKIIYEICGEENTQILEKKTINYRCDCSKKRFGELVSSIPNADMKLLIEQDHGAEIVCQFCKKKYFFDEDELKVLMIDR</sequence>
<evidence type="ECO:0000313" key="8">
    <source>
        <dbReference type="Proteomes" id="UP000051131"/>
    </source>
</evidence>
<dbReference type="InterPro" id="IPR000397">
    <property type="entry name" value="Heat_shock_Hsp33"/>
</dbReference>
<accession>A0A0R2CPN5</accession>
<keyword evidence="5 6" id="KW-0676">Redox-active center</keyword>
<dbReference type="PIRSF" id="PIRSF005261">
    <property type="entry name" value="Heat_shock_Hsp33"/>
    <property type="match status" value="1"/>
</dbReference>
<dbReference type="GO" id="GO:0051082">
    <property type="term" value="F:unfolded protein binding"/>
    <property type="evidence" value="ECO:0007669"/>
    <property type="project" value="UniProtKB-UniRule"/>
</dbReference>
<dbReference type="Gene3D" id="3.90.1280.10">
    <property type="entry name" value="HSP33 redox switch-like"/>
    <property type="match status" value="1"/>
</dbReference>
<evidence type="ECO:0000256" key="5">
    <source>
        <dbReference type="ARBA" id="ARBA00023284"/>
    </source>
</evidence>
<dbReference type="Pfam" id="PF01430">
    <property type="entry name" value="HSP33"/>
    <property type="match status" value="1"/>
</dbReference>
<evidence type="ECO:0000256" key="6">
    <source>
        <dbReference type="HAMAP-Rule" id="MF_00117"/>
    </source>
</evidence>
<dbReference type="HAMAP" id="MF_00117">
    <property type="entry name" value="HslO"/>
    <property type="match status" value="1"/>
</dbReference>
<dbReference type="GO" id="GO:0044183">
    <property type="term" value="F:protein folding chaperone"/>
    <property type="evidence" value="ECO:0007669"/>
    <property type="project" value="TreeGrafter"/>
</dbReference>
<protein>
    <recommendedName>
        <fullName evidence="6">33 kDa chaperonin</fullName>
    </recommendedName>
    <alternativeName>
        <fullName evidence="6">Heat shock protein 33 homolog</fullName>
        <shortName evidence="6">HSP33</shortName>
    </alternativeName>
</protein>
<proteinExistence type="inferred from homology"/>
<reference evidence="7 8" key="1">
    <citation type="journal article" date="2015" name="Genome Announc.">
        <title>Expanding the biotechnology potential of lactobacilli through comparative genomics of 213 strains and associated genera.</title>
        <authorList>
            <person name="Sun Z."/>
            <person name="Harris H.M."/>
            <person name="McCann A."/>
            <person name="Guo C."/>
            <person name="Argimon S."/>
            <person name="Zhang W."/>
            <person name="Yang X."/>
            <person name="Jeffery I.B."/>
            <person name="Cooney J.C."/>
            <person name="Kagawa T.F."/>
            <person name="Liu W."/>
            <person name="Song Y."/>
            <person name="Salvetti E."/>
            <person name="Wrobel A."/>
            <person name="Rasinkangas P."/>
            <person name="Parkhill J."/>
            <person name="Rea M.C."/>
            <person name="O'Sullivan O."/>
            <person name="Ritari J."/>
            <person name="Douillard F.P."/>
            <person name="Paul Ross R."/>
            <person name="Yang R."/>
            <person name="Briner A.E."/>
            <person name="Felis G.E."/>
            <person name="de Vos W.M."/>
            <person name="Barrangou R."/>
            <person name="Klaenhammer T.R."/>
            <person name="Caufield P.W."/>
            <person name="Cui Y."/>
            <person name="Zhang H."/>
            <person name="O'Toole P.W."/>
        </authorList>
    </citation>
    <scope>NUCLEOTIDE SEQUENCE [LARGE SCALE GENOMIC DNA]</scope>
    <source>
        <strain evidence="7 8">DSM 21116</strain>
    </source>
</reference>
<name>A0A0R2CPN5_9LACO</name>
<dbReference type="GO" id="GO:0042026">
    <property type="term" value="P:protein refolding"/>
    <property type="evidence" value="ECO:0007669"/>
    <property type="project" value="TreeGrafter"/>
</dbReference>
<comment type="PTM">
    <text evidence="6">Under oxidizing conditions two disulfide bonds are formed involving the reactive cysteines. Under reducing conditions zinc is bound to the reactive cysteines and the protein is inactive.</text>
</comment>
<dbReference type="GO" id="GO:0005737">
    <property type="term" value="C:cytoplasm"/>
    <property type="evidence" value="ECO:0007669"/>
    <property type="project" value="UniProtKB-SubCell"/>
</dbReference>
<evidence type="ECO:0000256" key="3">
    <source>
        <dbReference type="ARBA" id="ARBA00023157"/>
    </source>
</evidence>
<gene>
    <name evidence="6" type="primary">hslO</name>
    <name evidence="7" type="ORF">FC80_GL000065</name>
</gene>
<dbReference type="InterPro" id="IPR016154">
    <property type="entry name" value="Heat_shock_Hsp33_C"/>
</dbReference>
<dbReference type="SUPFAM" id="SSF64397">
    <property type="entry name" value="Hsp33 domain"/>
    <property type="match status" value="1"/>
</dbReference>
<evidence type="ECO:0000256" key="4">
    <source>
        <dbReference type="ARBA" id="ARBA00023186"/>
    </source>
</evidence>
<evidence type="ECO:0000256" key="2">
    <source>
        <dbReference type="ARBA" id="ARBA00022833"/>
    </source>
</evidence>
<dbReference type="CDD" id="cd00498">
    <property type="entry name" value="Hsp33"/>
    <property type="match status" value="1"/>
</dbReference>
<dbReference type="Gene3D" id="3.55.30.10">
    <property type="entry name" value="Hsp33 domain"/>
    <property type="match status" value="1"/>
</dbReference>
<keyword evidence="4 6" id="KW-0143">Chaperone</keyword>
<comment type="caution">
    <text evidence="7">The sequence shown here is derived from an EMBL/GenBank/DDBJ whole genome shotgun (WGS) entry which is preliminary data.</text>
</comment>
<comment type="subcellular location">
    <subcellularLocation>
        <location evidence="6">Cytoplasm</location>
    </subcellularLocation>
</comment>
<dbReference type="EMBL" id="AYZE01000001">
    <property type="protein sequence ID" value="KRM92976.1"/>
    <property type="molecule type" value="Genomic_DNA"/>
</dbReference>
<feature type="disulfide bond" description="Redox-active" evidence="6">
    <location>
        <begin position="255"/>
        <end position="257"/>
    </location>
</feature>
<dbReference type="SUPFAM" id="SSF118352">
    <property type="entry name" value="HSP33 redox switch-like"/>
    <property type="match status" value="1"/>
</dbReference>
<organism evidence="7 8">
    <name type="scientific">Liquorilactobacillus cacaonum DSM 21116</name>
    <dbReference type="NCBI Taxonomy" id="1423729"/>
    <lineage>
        <taxon>Bacteria</taxon>
        <taxon>Bacillati</taxon>
        <taxon>Bacillota</taxon>
        <taxon>Bacilli</taxon>
        <taxon>Lactobacillales</taxon>
        <taxon>Lactobacillaceae</taxon>
        <taxon>Liquorilactobacillus</taxon>
    </lineage>
</organism>
<evidence type="ECO:0000313" key="7">
    <source>
        <dbReference type="EMBL" id="KRM92976.1"/>
    </source>
</evidence>
<keyword evidence="2 6" id="KW-0862">Zinc</keyword>
<dbReference type="PANTHER" id="PTHR30111:SF1">
    <property type="entry name" value="33 KDA CHAPERONIN"/>
    <property type="match status" value="1"/>
</dbReference>
<dbReference type="STRING" id="1423729.FC80_GL000065"/>
<dbReference type="AlphaFoldDB" id="A0A0R2CPN5"/>
<evidence type="ECO:0000256" key="1">
    <source>
        <dbReference type="ARBA" id="ARBA00022490"/>
    </source>
</evidence>
<dbReference type="PATRIC" id="fig|1423729.3.peg.68"/>
<dbReference type="NCBIfam" id="NF001033">
    <property type="entry name" value="PRK00114.1"/>
    <property type="match status" value="1"/>
</dbReference>
<comment type="similarity">
    <text evidence="6">Belongs to the HSP33 family.</text>
</comment>
<keyword evidence="3 6" id="KW-1015">Disulfide bond</keyword>
<comment type="function">
    <text evidence="6">Redox regulated molecular chaperone. Protects both thermally unfolding and oxidatively damaged proteins from irreversible aggregation. Plays an important role in the bacterial defense system toward oxidative stress.</text>
</comment>
<dbReference type="Proteomes" id="UP000051131">
    <property type="component" value="Unassembled WGS sequence"/>
</dbReference>
<feature type="disulfide bond" description="Redox-active" evidence="6">
    <location>
        <begin position="288"/>
        <end position="291"/>
    </location>
</feature>